<evidence type="ECO:0000256" key="1">
    <source>
        <dbReference type="SAM" id="MobiDB-lite"/>
    </source>
</evidence>
<dbReference type="AlphaFoldDB" id="A0A8A4ZF55"/>
<name>A0A8A4ZF55_9MICO</name>
<keyword evidence="2" id="KW-0812">Transmembrane</keyword>
<keyword evidence="2" id="KW-0472">Membrane</keyword>
<evidence type="ECO:0000313" key="4">
    <source>
        <dbReference type="Proteomes" id="UP000663937"/>
    </source>
</evidence>
<dbReference type="RefSeq" id="WP_227423438.1">
    <property type="nucleotide sequence ID" value="NZ_CP071868.1"/>
</dbReference>
<gene>
    <name evidence="3" type="ORF">J4E96_18105</name>
</gene>
<dbReference type="KEGG" id="psic:J4E96_18105"/>
<sequence length="203" mass="20239">MSTVLHPVGPNPPRVYWVRRLVVVIAAALVVAALGIGVWALALRDGGDDASSPDAAADAAASAAADEDPAGGAPVDCAPANLQLTVVPNAVQYAADAAPTLTVTVTNVGAEPCTVDAGDASREVIISSGTDRIWSSKDCASAETASRQLLLAAGASDPVDIAWTRSRSAEGCPADLPAPRAGTYQVAATLLGASAAPAVFALE</sequence>
<proteinExistence type="predicted"/>
<feature type="region of interest" description="Disordered" evidence="1">
    <location>
        <begin position="52"/>
        <end position="72"/>
    </location>
</feature>
<evidence type="ECO:0000256" key="2">
    <source>
        <dbReference type="SAM" id="Phobius"/>
    </source>
</evidence>
<accession>A0A8A4ZF55</accession>
<keyword evidence="2" id="KW-1133">Transmembrane helix</keyword>
<protein>
    <recommendedName>
        <fullName evidence="5">DUF4232 domain-containing protein</fullName>
    </recommendedName>
</protein>
<organism evidence="3 4">
    <name type="scientific">Pengzhenrongella sicca</name>
    <dbReference type="NCBI Taxonomy" id="2819238"/>
    <lineage>
        <taxon>Bacteria</taxon>
        <taxon>Bacillati</taxon>
        <taxon>Actinomycetota</taxon>
        <taxon>Actinomycetes</taxon>
        <taxon>Micrococcales</taxon>
        <taxon>Pengzhenrongella</taxon>
    </lineage>
</organism>
<dbReference type="EMBL" id="CP071868">
    <property type="protein sequence ID" value="QTE29176.1"/>
    <property type="molecule type" value="Genomic_DNA"/>
</dbReference>
<reference evidence="3" key="1">
    <citation type="submission" date="2021-03" db="EMBL/GenBank/DDBJ databases">
        <title>Pengzhenrongella sicca gen. nov., sp. nov., a new member of suborder Micrococcineae isolated from High-Arctic tundra soil.</title>
        <authorList>
            <person name="Peng F."/>
        </authorList>
    </citation>
    <scope>NUCLEOTIDE SEQUENCE</scope>
    <source>
        <strain evidence="3">LRZ-2</strain>
    </source>
</reference>
<keyword evidence="4" id="KW-1185">Reference proteome</keyword>
<feature type="transmembrane region" description="Helical" evidence="2">
    <location>
        <begin position="20"/>
        <end position="42"/>
    </location>
</feature>
<evidence type="ECO:0000313" key="3">
    <source>
        <dbReference type="EMBL" id="QTE29176.1"/>
    </source>
</evidence>
<dbReference type="Proteomes" id="UP000663937">
    <property type="component" value="Chromosome"/>
</dbReference>
<evidence type="ECO:0008006" key="5">
    <source>
        <dbReference type="Google" id="ProtNLM"/>
    </source>
</evidence>